<dbReference type="EMBL" id="JAACXV010000185">
    <property type="protein sequence ID" value="KAF7282170.1"/>
    <property type="molecule type" value="Genomic_DNA"/>
</dbReference>
<dbReference type="AlphaFoldDB" id="A0A834IJU2"/>
<evidence type="ECO:0000313" key="3">
    <source>
        <dbReference type="Proteomes" id="UP000625711"/>
    </source>
</evidence>
<organism evidence="2 3">
    <name type="scientific">Rhynchophorus ferrugineus</name>
    <name type="common">Red palm weevil</name>
    <name type="synonym">Curculio ferrugineus</name>
    <dbReference type="NCBI Taxonomy" id="354439"/>
    <lineage>
        <taxon>Eukaryota</taxon>
        <taxon>Metazoa</taxon>
        <taxon>Ecdysozoa</taxon>
        <taxon>Arthropoda</taxon>
        <taxon>Hexapoda</taxon>
        <taxon>Insecta</taxon>
        <taxon>Pterygota</taxon>
        <taxon>Neoptera</taxon>
        <taxon>Endopterygota</taxon>
        <taxon>Coleoptera</taxon>
        <taxon>Polyphaga</taxon>
        <taxon>Cucujiformia</taxon>
        <taxon>Curculionidae</taxon>
        <taxon>Dryophthorinae</taxon>
        <taxon>Rhynchophorus</taxon>
    </lineage>
</organism>
<feature type="region of interest" description="Disordered" evidence="1">
    <location>
        <begin position="1"/>
        <end position="20"/>
    </location>
</feature>
<evidence type="ECO:0000313" key="2">
    <source>
        <dbReference type="EMBL" id="KAF7282170.1"/>
    </source>
</evidence>
<reference evidence="2" key="1">
    <citation type="submission" date="2020-08" db="EMBL/GenBank/DDBJ databases">
        <title>Genome sequencing and assembly of the red palm weevil Rhynchophorus ferrugineus.</title>
        <authorList>
            <person name="Dias G.B."/>
            <person name="Bergman C.M."/>
            <person name="Manee M."/>
        </authorList>
    </citation>
    <scope>NUCLEOTIDE SEQUENCE</scope>
    <source>
        <strain evidence="2">AA-2017</strain>
        <tissue evidence="2">Whole larva</tissue>
    </source>
</reference>
<protein>
    <submittedName>
        <fullName evidence="2">Uncharacterized protein</fullName>
    </submittedName>
</protein>
<gene>
    <name evidence="2" type="ORF">GWI33_003094</name>
</gene>
<sequence length="84" mass="9014">MKQQIGDGENSLTEESAADGKLRFDARTDVSWTMEGVAGGEKMRLDVVETWPSGELFNGHKAGSYDAVGSRTGNGMGFNTVRSN</sequence>
<proteinExistence type="predicted"/>
<dbReference type="Proteomes" id="UP000625711">
    <property type="component" value="Unassembled WGS sequence"/>
</dbReference>
<accession>A0A834IJU2</accession>
<evidence type="ECO:0000256" key="1">
    <source>
        <dbReference type="SAM" id="MobiDB-lite"/>
    </source>
</evidence>
<comment type="caution">
    <text evidence="2">The sequence shown here is derived from an EMBL/GenBank/DDBJ whole genome shotgun (WGS) entry which is preliminary data.</text>
</comment>
<name>A0A834IJU2_RHYFE</name>
<keyword evidence="3" id="KW-1185">Reference proteome</keyword>